<keyword evidence="3" id="KW-1185">Reference proteome</keyword>
<evidence type="ECO:0000313" key="2">
    <source>
        <dbReference type="Ensembl" id="ENSACLP00000064625.1"/>
    </source>
</evidence>
<reference evidence="2" key="2">
    <citation type="submission" date="2025-08" db="UniProtKB">
        <authorList>
            <consortium name="Ensembl"/>
        </authorList>
    </citation>
    <scope>IDENTIFICATION</scope>
</reference>
<protein>
    <recommendedName>
        <fullName evidence="4">GNAT family N-acetyltransferase</fullName>
    </recommendedName>
</protein>
<feature type="compositionally biased region" description="Basic and acidic residues" evidence="1">
    <location>
        <begin position="8"/>
        <end position="21"/>
    </location>
</feature>
<dbReference type="Ensembl" id="ENSACLT00000061811.1">
    <property type="protein sequence ID" value="ENSACLP00000064625.1"/>
    <property type="gene ID" value="ENSACLG00000038717.1"/>
</dbReference>
<dbReference type="Proteomes" id="UP000265100">
    <property type="component" value="Chromosome 15"/>
</dbReference>
<proteinExistence type="predicted"/>
<dbReference type="GeneTree" id="ENSGT00940000177607"/>
<organism evidence="2 3">
    <name type="scientific">Astatotilapia calliptera</name>
    <name type="common">Eastern happy</name>
    <name type="synonym">Chromis callipterus</name>
    <dbReference type="NCBI Taxonomy" id="8154"/>
    <lineage>
        <taxon>Eukaryota</taxon>
        <taxon>Metazoa</taxon>
        <taxon>Chordata</taxon>
        <taxon>Craniata</taxon>
        <taxon>Vertebrata</taxon>
        <taxon>Euteleostomi</taxon>
        <taxon>Actinopterygii</taxon>
        <taxon>Neopterygii</taxon>
        <taxon>Teleostei</taxon>
        <taxon>Neoteleostei</taxon>
        <taxon>Acanthomorphata</taxon>
        <taxon>Ovalentaria</taxon>
        <taxon>Cichlomorphae</taxon>
        <taxon>Cichliformes</taxon>
        <taxon>Cichlidae</taxon>
        <taxon>African cichlids</taxon>
        <taxon>Pseudocrenilabrinae</taxon>
        <taxon>Haplochromini</taxon>
        <taxon>Astatotilapia</taxon>
    </lineage>
</organism>
<evidence type="ECO:0000256" key="1">
    <source>
        <dbReference type="SAM" id="MobiDB-lite"/>
    </source>
</evidence>
<sequence length="58" mass="6286">MQTVTSDSAREETVTVRRSESADAEEIDGLISSSAQAVFGRVNVIHLLVVYSCLKCNV</sequence>
<reference evidence="2" key="1">
    <citation type="submission" date="2018-05" db="EMBL/GenBank/DDBJ databases">
        <authorList>
            <person name="Datahose"/>
        </authorList>
    </citation>
    <scope>NUCLEOTIDE SEQUENCE</scope>
</reference>
<accession>A0AAX7U703</accession>
<evidence type="ECO:0008006" key="4">
    <source>
        <dbReference type="Google" id="ProtNLM"/>
    </source>
</evidence>
<dbReference type="AlphaFoldDB" id="A0AAX7U703"/>
<feature type="region of interest" description="Disordered" evidence="1">
    <location>
        <begin position="1"/>
        <end position="22"/>
    </location>
</feature>
<name>A0AAX7U703_ASTCA</name>
<evidence type="ECO:0000313" key="3">
    <source>
        <dbReference type="Proteomes" id="UP000265100"/>
    </source>
</evidence>
<reference evidence="2" key="3">
    <citation type="submission" date="2025-09" db="UniProtKB">
        <authorList>
            <consortium name="Ensembl"/>
        </authorList>
    </citation>
    <scope>IDENTIFICATION</scope>
</reference>